<comment type="similarity">
    <text evidence="3">Belongs to the class-II pyridoxal-phosphate-dependent aminotransferase family. Histidinol-phosphate aminotransferase subfamily.</text>
</comment>
<proteinExistence type="inferred from homology"/>
<evidence type="ECO:0000256" key="5">
    <source>
        <dbReference type="ARBA" id="ARBA00021531"/>
    </source>
</evidence>
<comment type="pathway">
    <text evidence="2">Amino-acid biosynthesis; L-histidine biosynthesis; L-histidine from 5-phospho-alpha-D-ribose 1-diphosphate: step 7/9.</text>
</comment>
<evidence type="ECO:0000256" key="1">
    <source>
        <dbReference type="ARBA" id="ARBA00001933"/>
    </source>
</evidence>
<dbReference type="PANTHER" id="PTHR43643:SF6">
    <property type="entry name" value="HISTIDINOL-PHOSPHATE AMINOTRANSFERASE"/>
    <property type="match status" value="1"/>
</dbReference>
<dbReference type="EMBL" id="QJKC01000009">
    <property type="protein sequence ID" value="PXX46194.1"/>
    <property type="molecule type" value="Genomic_DNA"/>
</dbReference>
<comment type="catalytic activity">
    <reaction evidence="11">
        <text>L-histidinol phosphate + 2-oxoglutarate = 3-(imidazol-4-yl)-2-oxopropyl phosphate + L-glutamate</text>
        <dbReference type="Rhea" id="RHEA:23744"/>
        <dbReference type="ChEBI" id="CHEBI:16810"/>
        <dbReference type="ChEBI" id="CHEBI:29985"/>
        <dbReference type="ChEBI" id="CHEBI:57766"/>
        <dbReference type="ChEBI" id="CHEBI:57980"/>
        <dbReference type="EC" id="2.6.1.9"/>
    </reaction>
</comment>
<dbReference type="OrthoDB" id="9813612at2"/>
<dbReference type="InterPro" id="IPR015424">
    <property type="entry name" value="PyrdxlP-dep_Trfase"/>
</dbReference>
<evidence type="ECO:0000313" key="15">
    <source>
        <dbReference type="Proteomes" id="UP000248395"/>
    </source>
</evidence>
<dbReference type="InterPro" id="IPR050106">
    <property type="entry name" value="HistidinolP_aminotransfase"/>
</dbReference>
<dbReference type="InterPro" id="IPR015421">
    <property type="entry name" value="PyrdxlP-dep_Trfase_major"/>
</dbReference>
<sequence length="366" mass="39820">MTRFARHLEHHTIVNPFPGIVKLETALGHRIKTRIGSNESLPDPVSPLAGELGKALAEMARLYPDPYAHALRERAARLNGVSPTEVLFDTGADSLILLALRLTCNPGDAVVTTAGSYPSFRYFAEGVGARVLEVPYCQRGQHMRPDLARLAEVARAEHASVLYLANPDNPTGHYWQAEDILTLRAALPPHTLLLLDEAYVDFCTEGADAPPAGILPHTLRLRTLSKAYALAGLRVGYAIASADIIAKADQIRPQYALSSIAQAAAQIVLDDPDYSRKLVAQTITLRHHLSHALYDQGLTPLPSHTNFVCVAYPDALQAEAIQRHLLQCGIAIHRPQHPAVRHMLRITAHPQATSARVLAALAGQLD</sequence>
<dbReference type="GO" id="GO:0000105">
    <property type="term" value="P:L-histidine biosynthetic process"/>
    <property type="evidence" value="ECO:0007669"/>
    <property type="project" value="UniProtKB-KW"/>
</dbReference>
<dbReference type="InterPro" id="IPR015422">
    <property type="entry name" value="PyrdxlP-dep_Trfase_small"/>
</dbReference>
<protein>
    <recommendedName>
        <fullName evidence="5">Putative 8-amino-7-oxononanoate synthase</fullName>
        <ecNumber evidence="4">2.6.1.9</ecNumber>
    </recommendedName>
</protein>
<dbReference type="GO" id="GO:0006508">
    <property type="term" value="P:proteolysis"/>
    <property type="evidence" value="ECO:0007669"/>
    <property type="project" value="InterPro"/>
</dbReference>
<dbReference type="GO" id="GO:0004400">
    <property type="term" value="F:histidinol-phosphate transaminase activity"/>
    <property type="evidence" value="ECO:0007669"/>
    <property type="project" value="UniProtKB-EC"/>
</dbReference>
<evidence type="ECO:0000256" key="3">
    <source>
        <dbReference type="ARBA" id="ARBA00007970"/>
    </source>
</evidence>
<evidence type="ECO:0000256" key="9">
    <source>
        <dbReference type="ARBA" id="ARBA00022898"/>
    </source>
</evidence>
<dbReference type="EC" id="2.6.1.9" evidence="4"/>
<evidence type="ECO:0000256" key="4">
    <source>
        <dbReference type="ARBA" id="ARBA00012748"/>
    </source>
</evidence>
<evidence type="ECO:0000313" key="14">
    <source>
        <dbReference type="EMBL" id="PXX46194.1"/>
    </source>
</evidence>
<accession>A0A318JFQ6</accession>
<keyword evidence="8 14" id="KW-0808">Transferase</keyword>
<dbReference type="PROSITE" id="PS50175">
    <property type="entry name" value="ASP_PROT_RETROV"/>
    <property type="match status" value="1"/>
</dbReference>
<name>A0A318JFQ6_9NEIS</name>
<dbReference type="Gene3D" id="3.90.1150.10">
    <property type="entry name" value="Aspartate Aminotransferase, domain 1"/>
    <property type="match status" value="1"/>
</dbReference>
<dbReference type="GO" id="GO:0030170">
    <property type="term" value="F:pyridoxal phosphate binding"/>
    <property type="evidence" value="ECO:0007669"/>
    <property type="project" value="InterPro"/>
</dbReference>
<evidence type="ECO:0000256" key="10">
    <source>
        <dbReference type="ARBA" id="ARBA00023102"/>
    </source>
</evidence>
<dbReference type="CDD" id="cd00609">
    <property type="entry name" value="AAT_like"/>
    <property type="match status" value="1"/>
</dbReference>
<dbReference type="SUPFAM" id="SSF53383">
    <property type="entry name" value="PLP-dependent transferases"/>
    <property type="match status" value="1"/>
</dbReference>
<evidence type="ECO:0000256" key="7">
    <source>
        <dbReference type="ARBA" id="ARBA00022605"/>
    </source>
</evidence>
<dbReference type="InterPro" id="IPR001995">
    <property type="entry name" value="Peptidase_A2_cat"/>
</dbReference>
<keyword evidence="6 14" id="KW-0032">Aminotransferase</keyword>
<organism evidence="14 15">
    <name type="scientific">Aquitalea magnusonii</name>
    <dbReference type="NCBI Taxonomy" id="332411"/>
    <lineage>
        <taxon>Bacteria</taxon>
        <taxon>Pseudomonadati</taxon>
        <taxon>Pseudomonadota</taxon>
        <taxon>Betaproteobacteria</taxon>
        <taxon>Neisseriales</taxon>
        <taxon>Chromobacteriaceae</taxon>
        <taxon>Aquitalea</taxon>
    </lineage>
</organism>
<keyword evidence="9 12" id="KW-0663">Pyridoxal phosphate</keyword>
<dbReference type="RefSeq" id="WP_059285109.1">
    <property type="nucleotide sequence ID" value="NZ_LNQU01000015.1"/>
</dbReference>
<evidence type="ECO:0000256" key="8">
    <source>
        <dbReference type="ARBA" id="ARBA00022679"/>
    </source>
</evidence>
<comment type="cofactor">
    <cofactor evidence="1 12">
        <name>pyridoxal 5'-phosphate</name>
        <dbReference type="ChEBI" id="CHEBI:597326"/>
    </cofactor>
</comment>
<evidence type="ECO:0000256" key="12">
    <source>
        <dbReference type="RuleBase" id="RU003693"/>
    </source>
</evidence>
<gene>
    <name evidence="14" type="ORF">DFR38_10935</name>
</gene>
<comment type="caution">
    <text evidence="14">The sequence shown here is derived from an EMBL/GenBank/DDBJ whole genome shotgun (WGS) entry which is preliminary data.</text>
</comment>
<feature type="domain" description="Peptidase A2" evidence="13">
    <location>
        <begin position="84"/>
        <end position="128"/>
    </location>
</feature>
<dbReference type="Pfam" id="PF00155">
    <property type="entry name" value="Aminotran_1_2"/>
    <property type="match status" value="1"/>
</dbReference>
<dbReference type="Gene3D" id="3.40.640.10">
    <property type="entry name" value="Type I PLP-dependent aspartate aminotransferase-like (Major domain)"/>
    <property type="match status" value="1"/>
</dbReference>
<evidence type="ECO:0000256" key="11">
    <source>
        <dbReference type="ARBA" id="ARBA00047481"/>
    </source>
</evidence>
<dbReference type="InterPro" id="IPR004839">
    <property type="entry name" value="Aminotransferase_I/II_large"/>
</dbReference>
<dbReference type="GO" id="GO:0004190">
    <property type="term" value="F:aspartic-type endopeptidase activity"/>
    <property type="evidence" value="ECO:0007669"/>
    <property type="project" value="InterPro"/>
</dbReference>
<keyword evidence="7" id="KW-0028">Amino-acid biosynthesis</keyword>
<reference evidence="14 15" key="1">
    <citation type="submission" date="2018-05" db="EMBL/GenBank/DDBJ databases">
        <title>Genomic Encyclopedia of Type Strains, Phase IV (KMG-IV): sequencing the most valuable type-strain genomes for metagenomic binning, comparative biology and taxonomic classification.</title>
        <authorList>
            <person name="Goeker M."/>
        </authorList>
    </citation>
    <scope>NUCLEOTIDE SEQUENCE [LARGE SCALE GENOMIC DNA]</scope>
    <source>
        <strain evidence="14 15">DSM 25134</strain>
    </source>
</reference>
<evidence type="ECO:0000256" key="2">
    <source>
        <dbReference type="ARBA" id="ARBA00005011"/>
    </source>
</evidence>
<keyword evidence="15" id="KW-1185">Reference proteome</keyword>
<evidence type="ECO:0000256" key="6">
    <source>
        <dbReference type="ARBA" id="ARBA00022576"/>
    </source>
</evidence>
<dbReference type="InterPro" id="IPR001917">
    <property type="entry name" value="Aminotrans_II_pyridoxalP_BS"/>
</dbReference>
<evidence type="ECO:0000259" key="13">
    <source>
        <dbReference type="PROSITE" id="PS50175"/>
    </source>
</evidence>
<dbReference type="Proteomes" id="UP000248395">
    <property type="component" value="Unassembled WGS sequence"/>
</dbReference>
<dbReference type="PROSITE" id="PS00599">
    <property type="entry name" value="AA_TRANSFER_CLASS_2"/>
    <property type="match status" value="1"/>
</dbReference>
<keyword evidence="10" id="KW-0368">Histidine biosynthesis</keyword>
<dbReference type="PANTHER" id="PTHR43643">
    <property type="entry name" value="HISTIDINOL-PHOSPHATE AMINOTRANSFERASE 2"/>
    <property type="match status" value="1"/>
</dbReference>
<dbReference type="AlphaFoldDB" id="A0A318JFQ6"/>